<evidence type="ECO:0000256" key="2">
    <source>
        <dbReference type="ARBA" id="ARBA00007312"/>
    </source>
</evidence>
<gene>
    <name evidence="18" type="primary">109541906</name>
    <name evidence="17" type="ORF">D910_10825</name>
    <name evidence="16" type="ORF">YQE_00872</name>
    <name evidence="15" type="ORF">YQE_00976</name>
</gene>
<dbReference type="EMBL" id="KB632363">
    <property type="protein sequence ID" value="ERL93536.1"/>
    <property type="molecule type" value="Genomic_DNA"/>
</dbReference>
<keyword evidence="11 14" id="KW-0472">Membrane</keyword>
<proteinExistence type="inferred from homology"/>
<keyword evidence="19" id="KW-1185">Reference proteome</keyword>
<dbReference type="KEGG" id="dpa:109541906"/>
<evidence type="ECO:0000256" key="11">
    <source>
        <dbReference type="ARBA" id="ARBA00023136"/>
    </source>
</evidence>
<dbReference type="PANTHER" id="PTHR12966">
    <property type="entry name" value="NADH DEHYDROGENASE UBIQUINONE 1 ALPHA SUBCOMPLEX SUBUNIT 13"/>
    <property type="match status" value="1"/>
</dbReference>
<evidence type="ECO:0000256" key="14">
    <source>
        <dbReference type="RuleBase" id="RU368034"/>
    </source>
</evidence>
<evidence type="ECO:0000256" key="7">
    <source>
        <dbReference type="ARBA" id="ARBA00022792"/>
    </source>
</evidence>
<dbReference type="OMA" id="YGIREQH"/>
<dbReference type="Pfam" id="PF06212">
    <property type="entry name" value="GRIM-19"/>
    <property type="match status" value="1"/>
</dbReference>
<comment type="function">
    <text evidence="14">Complex I functions in the transfer of electrons from NADH to the respiratory chain. Accessory subunit of the mitochondrial membrane respiratory chain NADH dehydrogenase (Complex I), that is believed not to be involved in catalysis.</text>
</comment>
<evidence type="ECO:0000256" key="10">
    <source>
        <dbReference type="ARBA" id="ARBA00023128"/>
    </source>
</evidence>
<evidence type="ECO:0000313" key="16">
    <source>
        <dbReference type="EMBL" id="ENN82763.1"/>
    </source>
</evidence>
<sequence length="148" mass="17016">MAQIRQDLPPAGGYGPINYKRMPIKPLLSGAALIGGYLGITAGSLYLYYLNYKSVFNRELEARGASLALFPMLLAERDRAYLKQLRINREEERELMKNVPGWKVGTWYGEPIYLGGDPNKFVDPRIQEYYVHANYKEMAKRCEMSLWS</sequence>
<evidence type="ECO:0000256" key="5">
    <source>
        <dbReference type="ARBA" id="ARBA00022660"/>
    </source>
</evidence>
<evidence type="ECO:0000256" key="4">
    <source>
        <dbReference type="ARBA" id="ARBA00022448"/>
    </source>
</evidence>
<evidence type="ECO:0000256" key="12">
    <source>
        <dbReference type="ARBA" id="ARBA00045908"/>
    </source>
</evidence>
<evidence type="ECO:0000256" key="9">
    <source>
        <dbReference type="ARBA" id="ARBA00022989"/>
    </source>
</evidence>
<dbReference type="InterPro" id="IPR009346">
    <property type="entry name" value="GRIM-19"/>
</dbReference>
<dbReference type="GO" id="GO:0005743">
    <property type="term" value="C:mitochondrial inner membrane"/>
    <property type="evidence" value="ECO:0007669"/>
    <property type="project" value="UniProtKB-SubCell"/>
</dbReference>
<feature type="transmembrane region" description="Helical" evidence="14">
    <location>
        <begin position="27"/>
        <end position="49"/>
    </location>
</feature>
<dbReference type="EnsemblMetazoa" id="XM_019909358.1">
    <property type="protein sequence ID" value="XP_019764917.1"/>
    <property type="gene ID" value="LOC109540862"/>
</dbReference>
<name>N6TXF8_DENPD</name>
<comment type="subunit">
    <text evidence="13">Complex I is composed of 45 different subunits. Interacts with CARD15, but not with CARD4. Interacts with STAT3, but not with STAT1, STAT2 and STAT5A. Interacts with OLFM4.</text>
</comment>
<comment type="function">
    <text evidence="12">Accessory subunit of the mitochondrial membrane respiratory chain NADH dehydrogenase (Complex I), that is believed not to be involved in catalysis. Complex I functions in the transfer of electrons from NADH to the respiratory chain. The immediate electron acceptor for the enzyme is believed to be ubiquinone. Involved in the interferon/all-trans-retinoic acid (IFN/RA) induced cell death. This apoptotic activity is inhibited by interaction with viral IRF1. Prevents the transactivation of STAT3 target genes. May play a role in CARD15-mediated innate mucosal responses and serve to regulate intestinal epithelial cell responses to microbes.</text>
</comment>
<keyword evidence="9 14" id="KW-1133">Transmembrane helix</keyword>
<feature type="non-terminal residue" evidence="16">
    <location>
        <position position="1"/>
    </location>
</feature>
<evidence type="ECO:0000313" key="19">
    <source>
        <dbReference type="Proteomes" id="UP000019118"/>
    </source>
</evidence>
<keyword evidence="10 14" id="KW-0496">Mitochondrion</keyword>
<evidence type="ECO:0000256" key="8">
    <source>
        <dbReference type="ARBA" id="ARBA00022982"/>
    </source>
</evidence>
<evidence type="ECO:0000256" key="6">
    <source>
        <dbReference type="ARBA" id="ARBA00022692"/>
    </source>
</evidence>
<dbReference type="Proteomes" id="UP000019118">
    <property type="component" value="Unassembled WGS sequence"/>
</dbReference>
<comment type="subcellular location">
    <subcellularLocation>
        <location evidence="1 14">Mitochondrion inner membrane</location>
        <topology evidence="1 14">Single-pass membrane protein</topology>
        <orientation evidence="1 14">Matrix side</orientation>
    </subcellularLocation>
</comment>
<dbReference type="AlphaFoldDB" id="N6TXF8"/>
<organism evidence="16">
    <name type="scientific">Dendroctonus ponderosae</name>
    <name type="common">Mountain pine beetle</name>
    <dbReference type="NCBI Taxonomy" id="77166"/>
    <lineage>
        <taxon>Eukaryota</taxon>
        <taxon>Metazoa</taxon>
        <taxon>Ecdysozoa</taxon>
        <taxon>Arthropoda</taxon>
        <taxon>Hexapoda</taxon>
        <taxon>Insecta</taxon>
        <taxon>Pterygota</taxon>
        <taxon>Neoptera</taxon>
        <taxon>Endopterygota</taxon>
        <taxon>Coleoptera</taxon>
        <taxon>Polyphaga</taxon>
        <taxon>Cucujiformia</taxon>
        <taxon>Curculionidae</taxon>
        <taxon>Scolytinae</taxon>
        <taxon>Dendroctonus</taxon>
    </lineage>
</organism>
<dbReference type="PANTHER" id="PTHR12966:SF0">
    <property type="entry name" value="NADH DEHYDROGENASE [UBIQUINONE] 1 ALPHA SUBCOMPLEX SUBUNIT 13"/>
    <property type="match status" value="1"/>
</dbReference>
<dbReference type="EMBL" id="KB738342">
    <property type="protein sequence ID" value="ENN82650.1"/>
    <property type="molecule type" value="Genomic_DNA"/>
</dbReference>
<keyword evidence="6 14" id="KW-0812">Transmembrane</keyword>
<evidence type="ECO:0000256" key="1">
    <source>
        <dbReference type="ARBA" id="ARBA00004298"/>
    </source>
</evidence>
<reference evidence="18" key="2">
    <citation type="submission" date="2024-08" db="UniProtKB">
        <authorList>
            <consortium name="EnsemblMetazoa"/>
        </authorList>
    </citation>
    <scope>IDENTIFICATION</scope>
</reference>
<comment type="similarity">
    <text evidence="2 14">Belongs to the complex I NDUFA13 subunit family.</text>
</comment>
<accession>N6TXF8</accession>
<keyword evidence="7 14" id="KW-0999">Mitochondrion inner membrane</keyword>
<keyword evidence="8 14" id="KW-0249">Electron transport</keyword>
<evidence type="ECO:0000313" key="20">
    <source>
        <dbReference type="Proteomes" id="UP000030742"/>
    </source>
</evidence>
<dbReference type="HOGENOM" id="CLU_119720_0_1_1"/>
<evidence type="ECO:0000313" key="18">
    <source>
        <dbReference type="EnsemblMetazoa" id="XP_019764917.1"/>
    </source>
</evidence>
<protein>
    <recommendedName>
        <fullName evidence="3 14">NADH dehydrogenase [ubiquinone] 1 alpha subcomplex subunit 13</fullName>
    </recommendedName>
</protein>
<keyword evidence="4 14" id="KW-0813">Transport</keyword>
<reference evidence="19 20" key="1">
    <citation type="journal article" date="2013" name="Genome Biol.">
        <title>Draft genome of the mountain pine beetle, Dendroctonus ponderosae Hopkins, a major forest pest.</title>
        <authorList>
            <person name="Keeling C.I."/>
            <person name="Yuen M.M."/>
            <person name="Liao N.Y."/>
            <person name="Docking T.R."/>
            <person name="Chan S.K."/>
            <person name="Taylor G.A."/>
            <person name="Palmquist D.L."/>
            <person name="Jackman S.D."/>
            <person name="Nguyen A."/>
            <person name="Li M."/>
            <person name="Henderson H."/>
            <person name="Janes J.K."/>
            <person name="Zhao Y."/>
            <person name="Pandoh P."/>
            <person name="Moore R."/>
            <person name="Sperling F.A."/>
            <person name="Huber D.P."/>
            <person name="Birol I."/>
            <person name="Jones S.J."/>
            <person name="Bohlmann J."/>
        </authorList>
    </citation>
    <scope>NUCLEOTIDE SEQUENCE</scope>
</reference>
<dbReference type="Proteomes" id="UP000030742">
    <property type="component" value="Unassembled WGS sequence"/>
</dbReference>
<dbReference type="EnsemblMetazoa" id="XM_019910906.1">
    <property type="protein sequence ID" value="XP_019766465.1"/>
    <property type="gene ID" value="LOC109541906"/>
</dbReference>
<evidence type="ECO:0000313" key="17">
    <source>
        <dbReference type="EMBL" id="ERL93536.1"/>
    </source>
</evidence>
<evidence type="ECO:0000313" key="15">
    <source>
        <dbReference type="EMBL" id="ENN82650.1"/>
    </source>
</evidence>
<dbReference type="OrthoDB" id="3308at2759"/>
<dbReference type="STRING" id="77166.N6TXF8"/>
<dbReference type="GO" id="GO:0045271">
    <property type="term" value="C:respiratory chain complex I"/>
    <property type="evidence" value="ECO:0007669"/>
    <property type="project" value="UniProtKB-UniRule"/>
</dbReference>
<keyword evidence="5 14" id="KW-0679">Respiratory chain</keyword>
<evidence type="ECO:0000256" key="13">
    <source>
        <dbReference type="ARBA" id="ARBA00046797"/>
    </source>
</evidence>
<evidence type="ECO:0000256" key="3">
    <source>
        <dbReference type="ARBA" id="ARBA00018192"/>
    </source>
</evidence>
<dbReference type="EMBL" id="KB738132">
    <property type="protein sequence ID" value="ENN82763.1"/>
    <property type="molecule type" value="Genomic_DNA"/>
</dbReference>